<accession>A0ABV5N521</accession>
<evidence type="ECO:0000313" key="3">
    <source>
        <dbReference type="EMBL" id="MFB9465395.1"/>
    </source>
</evidence>
<evidence type="ECO:0000256" key="2">
    <source>
        <dbReference type="SAM" id="Phobius"/>
    </source>
</evidence>
<protein>
    <submittedName>
        <fullName evidence="3">Uncharacterized protein</fullName>
    </submittedName>
</protein>
<reference evidence="3 4" key="1">
    <citation type="submission" date="2024-09" db="EMBL/GenBank/DDBJ databases">
        <authorList>
            <person name="Sun Q."/>
            <person name="Mori K."/>
        </authorList>
    </citation>
    <scope>NUCLEOTIDE SEQUENCE [LARGE SCALE GENOMIC DNA]</scope>
    <source>
        <strain evidence="3 4">JCM 6917</strain>
    </source>
</reference>
<keyword evidence="4" id="KW-1185">Reference proteome</keyword>
<evidence type="ECO:0000313" key="4">
    <source>
        <dbReference type="Proteomes" id="UP001589709"/>
    </source>
</evidence>
<keyword evidence="2" id="KW-1133">Transmembrane helix</keyword>
<organism evidence="3 4">
    <name type="scientific">Streptomyces cinereospinus</name>
    <dbReference type="NCBI Taxonomy" id="285561"/>
    <lineage>
        <taxon>Bacteria</taxon>
        <taxon>Bacillati</taxon>
        <taxon>Actinomycetota</taxon>
        <taxon>Actinomycetes</taxon>
        <taxon>Kitasatosporales</taxon>
        <taxon>Streptomycetaceae</taxon>
        <taxon>Streptomyces</taxon>
    </lineage>
</organism>
<sequence>MLATVPLPDAAREELADAIGHGQSGGADALLADIRRSVLRSMGDLTAEGLHTAVLVAAGAALSGVAAAVLLRRQGAGTTTGPGGDEPDPATEPMGPGPTARPTSP</sequence>
<dbReference type="EMBL" id="JBHMCY010000045">
    <property type="protein sequence ID" value="MFB9465395.1"/>
    <property type="molecule type" value="Genomic_DNA"/>
</dbReference>
<keyword evidence="2" id="KW-0472">Membrane</keyword>
<evidence type="ECO:0000256" key="1">
    <source>
        <dbReference type="SAM" id="MobiDB-lite"/>
    </source>
</evidence>
<keyword evidence="2" id="KW-0812">Transmembrane</keyword>
<name>A0ABV5N521_9ACTN</name>
<proteinExistence type="predicted"/>
<feature type="region of interest" description="Disordered" evidence="1">
    <location>
        <begin position="75"/>
        <end position="105"/>
    </location>
</feature>
<feature type="transmembrane region" description="Helical" evidence="2">
    <location>
        <begin position="50"/>
        <end position="71"/>
    </location>
</feature>
<dbReference type="RefSeq" id="WP_381348225.1">
    <property type="nucleotide sequence ID" value="NZ_JBHMCY010000045.1"/>
</dbReference>
<gene>
    <name evidence="3" type="ORF">ACFF45_22435</name>
</gene>
<dbReference type="Proteomes" id="UP001589709">
    <property type="component" value="Unassembled WGS sequence"/>
</dbReference>
<comment type="caution">
    <text evidence="3">The sequence shown here is derived from an EMBL/GenBank/DDBJ whole genome shotgun (WGS) entry which is preliminary data.</text>
</comment>